<dbReference type="Proteomes" id="UP000092445">
    <property type="component" value="Unassembled WGS sequence"/>
</dbReference>
<dbReference type="VEuPathDB" id="VectorBase:GPAI017489"/>
<keyword evidence="1" id="KW-0812">Transmembrane</keyword>
<evidence type="ECO:0000313" key="3">
    <source>
        <dbReference type="Proteomes" id="UP000092445"/>
    </source>
</evidence>
<dbReference type="EnsemblMetazoa" id="GPAI017489-RA">
    <property type="protein sequence ID" value="GPAI017489-PA"/>
    <property type="gene ID" value="GPAI017489"/>
</dbReference>
<keyword evidence="3" id="KW-1185">Reference proteome</keyword>
<feature type="transmembrane region" description="Helical" evidence="1">
    <location>
        <begin position="71"/>
        <end position="89"/>
    </location>
</feature>
<dbReference type="AlphaFoldDB" id="A0A1A9ZKB6"/>
<reference evidence="3" key="1">
    <citation type="submission" date="2014-03" db="EMBL/GenBank/DDBJ databases">
        <authorList>
            <person name="Aksoy S."/>
            <person name="Warren W."/>
            <person name="Wilson R.K."/>
        </authorList>
    </citation>
    <scope>NUCLEOTIDE SEQUENCE [LARGE SCALE GENOMIC DNA]</scope>
    <source>
        <strain evidence="3">IAEA</strain>
    </source>
</reference>
<organism evidence="2 3">
    <name type="scientific">Glossina pallidipes</name>
    <name type="common">Tsetse fly</name>
    <dbReference type="NCBI Taxonomy" id="7398"/>
    <lineage>
        <taxon>Eukaryota</taxon>
        <taxon>Metazoa</taxon>
        <taxon>Ecdysozoa</taxon>
        <taxon>Arthropoda</taxon>
        <taxon>Hexapoda</taxon>
        <taxon>Insecta</taxon>
        <taxon>Pterygota</taxon>
        <taxon>Neoptera</taxon>
        <taxon>Endopterygota</taxon>
        <taxon>Diptera</taxon>
        <taxon>Brachycera</taxon>
        <taxon>Muscomorpha</taxon>
        <taxon>Hippoboscoidea</taxon>
        <taxon>Glossinidae</taxon>
        <taxon>Glossina</taxon>
    </lineage>
</organism>
<keyword evidence="1" id="KW-0472">Membrane</keyword>
<name>A0A1A9ZKB6_GLOPL</name>
<reference evidence="2" key="2">
    <citation type="submission" date="2020-05" db="UniProtKB">
        <authorList>
            <consortium name="EnsemblMetazoa"/>
        </authorList>
    </citation>
    <scope>IDENTIFICATION</scope>
    <source>
        <strain evidence="2">IAEA</strain>
    </source>
</reference>
<accession>A0A1A9ZKB6</accession>
<protein>
    <submittedName>
        <fullName evidence="2">Uncharacterized protein</fullName>
    </submittedName>
</protein>
<keyword evidence="1" id="KW-1133">Transmembrane helix</keyword>
<proteinExistence type="predicted"/>
<evidence type="ECO:0000256" key="1">
    <source>
        <dbReference type="SAM" id="Phobius"/>
    </source>
</evidence>
<evidence type="ECO:0000313" key="2">
    <source>
        <dbReference type="EnsemblMetazoa" id="GPAI017489-PA"/>
    </source>
</evidence>
<sequence>MNAAKRIARCPSMLPMVVGRVSQCGKQYHDIWETGLVYIASNTTTTTTTATTTTNTTPSTTTTTTTTTTTITTTLLLLLPLPLLLLSLLQRGMSMRLNVKHEK</sequence>